<organism evidence="2 3">
    <name type="scientific">Halioglobus maricola</name>
    <dbReference type="NCBI Taxonomy" id="2601894"/>
    <lineage>
        <taxon>Bacteria</taxon>
        <taxon>Pseudomonadati</taxon>
        <taxon>Pseudomonadota</taxon>
        <taxon>Gammaproteobacteria</taxon>
        <taxon>Cellvibrionales</taxon>
        <taxon>Halieaceae</taxon>
        <taxon>Halioglobus</taxon>
    </lineage>
</organism>
<feature type="compositionally biased region" description="Gly residues" evidence="1">
    <location>
        <begin position="192"/>
        <end position="203"/>
    </location>
</feature>
<dbReference type="RefSeq" id="WP_153239845.1">
    <property type="nucleotide sequence ID" value="NZ_CP036422.1"/>
</dbReference>
<evidence type="ECO:0000313" key="2">
    <source>
        <dbReference type="EMBL" id="QFU76703.1"/>
    </source>
</evidence>
<name>A0A5P9NLG0_9GAMM</name>
<gene>
    <name evidence="2" type="ORF">EY643_14155</name>
</gene>
<reference evidence="2 3" key="1">
    <citation type="submission" date="2019-02" db="EMBL/GenBank/DDBJ databases">
        <authorList>
            <person name="Li S.-H."/>
        </authorList>
    </citation>
    <scope>NUCLEOTIDE SEQUENCE [LARGE SCALE GENOMIC DNA]</scope>
    <source>
        <strain evidence="2 3">IMCC14385</strain>
    </source>
</reference>
<evidence type="ECO:0000256" key="1">
    <source>
        <dbReference type="SAM" id="MobiDB-lite"/>
    </source>
</evidence>
<dbReference type="AlphaFoldDB" id="A0A5P9NLG0"/>
<feature type="region of interest" description="Disordered" evidence="1">
    <location>
        <begin position="144"/>
        <end position="212"/>
    </location>
</feature>
<keyword evidence="3" id="KW-1185">Reference proteome</keyword>
<evidence type="ECO:0008006" key="4">
    <source>
        <dbReference type="Google" id="ProtNLM"/>
    </source>
</evidence>
<evidence type="ECO:0000313" key="3">
    <source>
        <dbReference type="Proteomes" id="UP000326287"/>
    </source>
</evidence>
<sequence>MLLLVAFGAFRVVSPSLSAPIPPSLDSLGVTVAGGPGELAQEQRVEIQSRPLFWPSRRPLEPAAEEPLTAVNEPTAAKPLKGVTLKGVFGAGEDAGVIVLSKDRKRRLLVGDSLNGWTLDSVQPTEVRFVDGANEAVLQLNRGKLSKSAKRSDGSAAASTAPERAEPEPVPAEPLPASARHRAAPVVPAAGSSGGSGLGLGGGDRNRGGDKK</sequence>
<dbReference type="EMBL" id="CP036422">
    <property type="protein sequence ID" value="QFU76703.1"/>
    <property type="molecule type" value="Genomic_DNA"/>
</dbReference>
<dbReference type="Proteomes" id="UP000326287">
    <property type="component" value="Chromosome"/>
</dbReference>
<dbReference type="OrthoDB" id="5726584at2"/>
<accession>A0A5P9NLG0</accession>
<protein>
    <recommendedName>
        <fullName evidence="4">Type II secretion system protein GspC N-terminal domain-containing protein</fullName>
    </recommendedName>
</protein>
<proteinExistence type="predicted"/>
<dbReference type="KEGG" id="halc:EY643_14155"/>